<sequence length="263" mass="30253">MYLNWNALTIDVFSDNKINSLYNEGYLFTRTGKGDMYQTRSIRIDLSKFELSSENKRVLKKTEDIGFKVYDIPYEKYDWSIGKMAKDFYETRFGRGTPALNRAKGSGLVFSANKIKELLTTKHNFNKLFVYSLSLREAPEGDEAIPSKNGIATPSTSLRARNDSVGYVICHETNELLHYSYPFYNLDLKSYVLSPNTGMGMMLQAIIYAQKQGKKYVYLGSAKDAKAKYKLQFAGLEWFDGKTWQTDLEELKQQIMQNKQQAD</sequence>
<dbReference type="STRING" id="1619046.US42_C0001G0059"/>
<dbReference type="InterPro" id="IPR016181">
    <property type="entry name" value="Acyl_CoA_acyltransferase"/>
</dbReference>
<dbReference type="AlphaFoldDB" id="A0A0G0GAT0"/>
<organism evidence="1 2">
    <name type="scientific">Candidatus Magasanikbacteria bacterium GW2011_GWC2_37_14</name>
    <dbReference type="NCBI Taxonomy" id="1619046"/>
    <lineage>
        <taxon>Bacteria</taxon>
        <taxon>Candidatus Magasanikiibacteriota</taxon>
    </lineage>
</organism>
<dbReference type="Proteomes" id="UP000034849">
    <property type="component" value="Unassembled WGS sequence"/>
</dbReference>
<dbReference type="SUPFAM" id="SSF55729">
    <property type="entry name" value="Acyl-CoA N-acyltransferases (Nat)"/>
    <property type="match status" value="1"/>
</dbReference>
<protein>
    <submittedName>
        <fullName evidence="1">Uncharacterized protein</fullName>
    </submittedName>
</protein>
<name>A0A0G0GAT0_9BACT</name>
<dbReference type="EMBL" id="LBSX01000001">
    <property type="protein sequence ID" value="KKQ28208.1"/>
    <property type="molecule type" value="Genomic_DNA"/>
</dbReference>
<gene>
    <name evidence="1" type="ORF">US42_C0001G0059</name>
</gene>
<comment type="caution">
    <text evidence="1">The sequence shown here is derived from an EMBL/GenBank/DDBJ whole genome shotgun (WGS) entry which is preliminary data.</text>
</comment>
<accession>A0A0G0GAT0</accession>
<evidence type="ECO:0000313" key="1">
    <source>
        <dbReference type="EMBL" id="KKQ28208.1"/>
    </source>
</evidence>
<reference evidence="1 2" key="1">
    <citation type="journal article" date="2015" name="Nature">
        <title>rRNA introns, odd ribosomes, and small enigmatic genomes across a large radiation of phyla.</title>
        <authorList>
            <person name="Brown C.T."/>
            <person name="Hug L.A."/>
            <person name="Thomas B.C."/>
            <person name="Sharon I."/>
            <person name="Castelle C.J."/>
            <person name="Singh A."/>
            <person name="Wilkins M.J."/>
            <person name="Williams K.H."/>
            <person name="Banfield J.F."/>
        </authorList>
    </citation>
    <scope>NUCLEOTIDE SEQUENCE [LARGE SCALE GENOMIC DNA]</scope>
</reference>
<proteinExistence type="predicted"/>
<evidence type="ECO:0000313" key="2">
    <source>
        <dbReference type="Proteomes" id="UP000034849"/>
    </source>
</evidence>